<keyword evidence="2" id="KW-1185">Reference proteome</keyword>
<evidence type="ECO:0000313" key="2">
    <source>
        <dbReference type="Proteomes" id="UP000054279"/>
    </source>
</evidence>
<dbReference type="HOGENOM" id="CLU_1504379_0_0_1"/>
<dbReference type="Proteomes" id="UP000054279">
    <property type="component" value="Unassembled WGS sequence"/>
</dbReference>
<name>A0A0C9UKS0_SPHS4</name>
<proteinExistence type="predicted"/>
<protein>
    <submittedName>
        <fullName evidence="1">Uncharacterized protein</fullName>
    </submittedName>
</protein>
<reference evidence="1 2" key="1">
    <citation type="submission" date="2014-06" db="EMBL/GenBank/DDBJ databases">
        <title>Evolutionary Origins and Diversification of the Mycorrhizal Mutualists.</title>
        <authorList>
            <consortium name="DOE Joint Genome Institute"/>
            <consortium name="Mycorrhizal Genomics Consortium"/>
            <person name="Kohler A."/>
            <person name="Kuo A."/>
            <person name="Nagy L.G."/>
            <person name="Floudas D."/>
            <person name="Copeland A."/>
            <person name="Barry K.W."/>
            <person name="Cichocki N."/>
            <person name="Veneault-Fourrey C."/>
            <person name="LaButti K."/>
            <person name="Lindquist E.A."/>
            <person name="Lipzen A."/>
            <person name="Lundell T."/>
            <person name="Morin E."/>
            <person name="Murat C."/>
            <person name="Riley R."/>
            <person name="Ohm R."/>
            <person name="Sun H."/>
            <person name="Tunlid A."/>
            <person name="Henrissat B."/>
            <person name="Grigoriev I.V."/>
            <person name="Hibbett D.S."/>
            <person name="Martin F."/>
        </authorList>
    </citation>
    <scope>NUCLEOTIDE SEQUENCE [LARGE SCALE GENOMIC DNA]</scope>
    <source>
        <strain evidence="1 2">SS14</strain>
    </source>
</reference>
<accession>A0A0C9UKS0</accession>
<dbReference type="EMBL" id="KN837385">
    <property type="protein sequence ID" value="KIJ26071.1"/>
    <property type="molecule type" value="Genomic_DNA"/>
</dbReference>
<evidence type="ECO:0000313" key="1">
    <source>
        <dbReference type="EMBL" id="KIJ26071.1"/>
    </source>
</evidence>
<gene>
    <name evidence="1" type="ORF">M422DRAFT_272884</name>
</gene>
<dbReference type="AlphaFoldDB" id="A0A0C9UKS0"/>
<sequence>MAAVVEQSNKGGISNAMSQLVEKFTSKLQEDKTVLQQALQRQDSLRAFLAGEETTVRQCHDAIRISIDVFHLEATVLMDVEVRRLGIELERSRSQVAEMYHHHKPPKQALNSPGIADYLPMRTVYFPAKANGTLAFSTICLMALVPAKVIGIPFHDGTWSIIMRRPYDDLAALPSIERR</sequence>
<organism evidence="1 2">
    <name type="scientific">Sphaerobolus stellatus (strain SS14)</name>
    <dbReference type="NCBI Taxonomy" id="990650"/>
    <lineage>
        <taxon>Eukaryota</taxon>
        <taxon>Fungi</taxon>
        <taxon>Dikarya</taxon>
        <taxon>Basidiomycota</taxon>
        <taxon>Agaricomycotina</taxon>
        <taxon>Agaricomycetes</taxon>
        <taxon>Phallomycetidae</taxon>
        <taxon>Geastrales</taxon>
        <taxon>Sphaerobolaceae</taxon>
        <taxon>Sphaerobolus</taxon>
    </lineage>
</organism>